<protein>
    <submittedName>
        <fullName evidence="1">N-methylhydantoinase A (ATP-hydrolyzing)</fullName>
    </submittedName>
</protein>
<evidence type="ECO:0000313" key="2">
    <source>
        <dbReference type="Proteomes" id="UP000011534"/>
    </source>
</evidence>
<dbReference type="AlphaFoldDB" id="M0JGF9"/>
<gene>
    <name evidence="1" type="ORF">C437_08678</name>
</gene>
<accession>M0JGF9</accession>
<sequence length="41" mass="4343">HAKDEATENALAAGADADSVDIVDVEEVPLRTCLATRCESR</sequence>
<reference evidence="1 2" key="1">
    <citation type="journal article" date="2014" name="PLoS Genet.">
        <title>Phylogenetically driven sequencing of extremely halophilic archaea reveals strategies for static and dynamic osmo-response.</title>
        <authorList>
            <person name="Becker E.A."/>
            <person name="Seitzer P.M."/>
            <person name="Tritt A."/>
            <person name="Larsen D."/>
            <person name="Krusor M."/>
            <person name="Yao A.I."/>
            <person name="Wu D."/>
            <person name="Madern D."/>
            <person name="Eisen J.A."/>
            <person name="Darling A.E."/>
            <person name="Facciotti M.T."/>
        </authorList>
    </citation>
    <scope>NUCLEOTIDE SEQUENCE [LARGE SCALE GENOMIC DNA]</scope>
    <source>
        <strain evidence="1 2">ATCC 29715</strain>
    </source>
</reference>
<organism evidence="1 2">
    <name type="scientific">Haloarcula vallismortis ATCC 29715</name>
    <dbReference type="NCBI Taxonomy" id="662477"/>
    <lineage>
        <taxon>Archaea</taxon>
        <taxon>Methanobacteriati</taxon>
        <taxon>Methanobacteriota</taxon>
        <taxon>Stenosarchaea group</taxon>
        <taxon>Halobacteria</taxon>
        <taxon>Halobacteriales</taxon>
        <taxon>Haloarculaceae</taxon>
        <taxon>Haloarcula</taxon>
    </lineage>
</organism>
<comment type="caution">
    <text evidence="1">The sequence shown here is derived from an EMBL/GenBank/DDBJ whole genome shotgun (WGS) entry which is preliminary data.</text>
</comment>
<feature type="non-terminal residue" evidence="1">
    <location>
        <position position="1"/>
    </location>
</feature>
<keyword evidence="2" id="KW-1185">Reference proteome</keyword>
<proteinExistence type="predicted"/>
<evidence type="ECO:0000313" key="1">
    <source>
        <dbReference type="EMBL" id="EMA08051.1"/>
    </source>
</evidence>
<dbReference type="EMBL" id="AOLQ01000034">
    <property type="protein sequence ID" value="EMA08051.1"/>
    <property type="molecule type" value="Genomic_DNA"/>
</dbReference>
<dbReference type="Proteomes" id="UP000011534">
    <property type="component" value="Unassembled WGS sequence"/>
</dbReference>
<name>M0JGF9_HALVA</name>